<dbReference type="AlphaFoldDB" id="A0AAD4M9H8"/>
<dbReference type="GO" id="GO:0010737">
    <property type="term" value="P:protein kinase A signaling"/>
    <property type="evidence" value="ECO:0007669"/>
    <property type="project" value="TreeGrafter"/>
</dbReference>
<dbReference type="Proteomes" id="UP001203297">
    <property type="component" value="Unassembled WGS sequence"/>
</dbReference>
<dbReference type="EMBL" id="WTXG01000007">
    <property type="protein sequence ID" value="KAI0304436.1"/>
    <property type="molecule type" value="Genomic_DNA"/>
</dbReference>
<reference evidence="3" key="1">
    <citation type="journal article" date="2022" name="New Phytol.">
        <title>Evolutionary transition to the ectomycorrhizal habit in the genomes of a hyperdiverse lineage of mushroom-forming fungi.</title>
        <authorList>
            <person name="Looney B."/>
            <person name="Miyauchi S."/>
            <person name="Morin E."/>
            <person name="Drula E."/>
            <person name="Courty P.E."/>
            <person name="Kohler A."/>
            <person name="Kuo A."/>
            <person name="LaButti K."/>
            <person name="Pangilinan J."/>
            <person name="Lipzen A."/>
            <person name="Riley R."/>
            <person name="Andreopoulos W."/>
            <person name="He G."/>
            <person name="Johnson J."/>
            <person name="Nolan M."/>
            <person name="Tritt A."/>
            <person name="Barry K.W."/>
            <person name="Grigoriev I.V."/>
            <person name="Nagy L.G."/>
            <person name="Hibbett D."/>
            <person name="Henrissat B."/>
            <person name="Matheny P.B."/>
            <person name="Labbe J."/>
            <person name="Martin F.M."/>
        </authorList>
    </citation>
    <scope>NUCLEOTIDE SEQUENCE</scope>
    <source>
        <strain evidence="3">BPL690</strain>
    </source>
</reference>
<evidence type="ECO:0000313" key="3">
    <source>
        <dbReference type="EMBL" id="KAI0304436.1"/>
    </source>
</evidence>
<evidence type="ECO:0000256" key="1">
    <source>
        <dbReference type="ARBA" id="ARBA00010954"/>
    </source>
</evidence>
<name>A0AAD4M9H8_9AGAM</name>
<proteinExistence type="inferred from homology"/>
<feature type="region of interest" description="Disordered" evidence="2">
    <location>
        <begin position="1"/>
        <end position="123"/>
    </location>
</feature>
<gene>
    <name evidence="3" type="ORF">B0F90DRAFT_1625866</name>
</gene>
<comment type="similarity">
    <text evidence="1">Belongs to the TCP11 family.</text>
</comment>
<keyword evidence="4" id="KW-1185">Reference proteome</keyword>
<evidence type="ECO:0000313" key="4">
    <source>
        <dbReference type="Proteomes" id="UP001203297"/>
    </source>
</evidence>
<dbReference type="PANTHER" id="PTHR12832">
    <property type="entry name" value="TESTIS-SPECIFIC PROTEIN PBS13 T-COMPLEX 11"/>
    <property type="match status" value="1"/>
</dbReference>
<feature type="compositionally biased region" description="Low complexity" evidence="2">
    <location>
        <begin position="70"/>
        <end position="97"/>
    </location>
</feature>
<sequence length="802" mass="89070">MDDIAHESIPLHSLPRKRKADTEDACDSSDIVCSQPSPSIHELAPNPSKLPAPLSVQTNTTSLHWPPEDTTSTTNSPLSPSSSSSPSPTSPLKPDSPSRTKRPRIDETGLLPSPKSRKKCEPKRVQDIISALESLKGDWRWITYPSGETRLAASWPPDLNKDAPTPSLAELCPMSPTSPASALSSPSRIVIPIDPCSPHIPVRNPPINKDTLKELDLEAILRNPQLRHDFLFDSGLQFRAAASRRKREQADTYWKAVLTELESGCTCVTFDTHGKPSGCVCVCRRLPIPPADPIIACLPLRRRLTLRMPSRITSLLHELLLVLLSIISPQTALVSTSPQSGRISLQQRRKQQQEQAQALRSVLDVDLIEQEMRHGLFDPSGAFEVIGQILKSHCAPMRDQAVDAMVQLAKTCSPGGGGGKAEAVRAIRECFELLELMKLDIANHQMQTYRPLIIHTSPGFELRTFKERPNCGQAPLKITEQWLTSAHRRLTETEFKLALPDRPLPFQTLGKRSRVILSVIEGLVDLIFNPPSAVPLASPIVTTTSPSHQAVPNIVTQLPDYPETLFLDHSRLIQLTKDAADVTSVYLLLMLYRQLLLSSYQDPAVPRREINPEDVDMQLIKKEILELAPRNIGRCFLRIRPSSDPQSSQAEAREMEKWKSGMRSVVLQIASRASEARCRSSNLIVSSNPCLRAPEPHLLKVAESWSENNFKLESSLSALMRDRLRDAVLEIVVQTVLVRGSISPLAPPVSGSSQQATRKLATGMEPLSPEIRQLSERLSKLAVLHLNVYQTMYEQDNFSTEW</sequence>
<dbReference type="PANTHER" id="PTHR12832:SF11">
    <property type="entry name" value="LD23868P"/>
    <property type="match status" value="1"/>
</dbReference>
<dbReference type="InterPro" id="IPR008862">
    <property type="entry name" value="Tcp11"/>
</dbReference>
<organism evidence="3 4">
    <name type="scientific">Multifurca ochricompacta</name>
    <dbReference type="NCBI Taxonomy" id="376703"/>
    <lineage>
        <taxon>Eukaryota</taxon>
        <taxon>Fungi</taxon>
        <taxon>Dikarya</taxon>
        <taxon>Basidiomycota</taxon>
        <taxon>Agaricomycotina</taxon>
        <taxon>Agaricomycetes</taxon>
        <taxon>Russulales</taxon>
        <taxon>Russulaceae</taxon>
        <taxon>Multifurca</taxon>
    </lineage>
</organism>
<comment type="caution">
    <text evidence="3">The sequence shown here is derived from an EMBL/GenBank/DDBJ whole genome shotgun (WGS) entry which is preliminary data.</text>
</comment>
<dbReference type="Pfam" id="PF05794">
    <property type="entry name" value="Tcp11"/>
    <property type="match status" value="1"/>
</dbReference>
<evidence type="ECO:0000256" key="2">
    <source>
        <dbReference type="SAM" id="MobiDB-lite"/>
    </source>
</evidence>
<protein>
    <submittedName>
        <fullName evidence="3">T-complex protein 11-domain-containing protein</fullName>
    </submittedName>
</protein>
<accession>A0AAD4M9H8</accession>